<sequence length="179" mass="21727">MVKVNIDKETLEDVVKQVLTEYNRQQYERLKVKKDRRLRNTRLLLRNYNNFFEHCKNAIYMKEELEEEDPIEILMESEFEDDLFINSIKRTSIRTKIILDHIESIMDYYRFKANNSKDEKFIRRLKIIELIYFNEGNYSYEQLAEMFYVDSRTVSRDVKKAIEELSVLLFGIDGLKIEL</sequence>
<dbReference type="Gene3D" id="1.10.10.10">
    <property type="entry name" value="Winged helix-like DNA-binding domain superfamily/Winged helix DNA-binding domain"/>
    <property type="match status" value="1"/>
</dbReference>
<keyword evidence="2" id="KW-1185">Reference proteome</keyword>
<dbReference type="EMBL" id="JACSQB010000048">
    <property type="protein sequence ID" value="MBD8046769.1"/>
    <property type="molecule type" value="Genomic_DNA"/>
</dbReference>
<protein>
    <submittedName>
        <fullName evidence="1">HTH domain-containing protein</fullName>
    </submittedName>
</protein>
<organism evidence="1 2">
    <name type="scientific">Clostridium faecium</name>
    <dbReference type="NCBI Taxonomy" id="2762223"/>
    <lineage>
        <taxon>Bacteria</taxon>
        <taxon>Bacillati</taxon>
        <taxon>Bacillota</taxon>
        <taxon>Clostridia</taxon>
        <taxon>Eubacteriales</taxon>
        <taxon>Clostridiaceae</taxon>
        <taxon>Clostridium</taxon>
    </lineage>
</organism>
<comment type="caution">
    <text evidence="1">The sequence shown here is derived from an EMBL/GenBank/DDBJ whole genome shotgun (WGS) entry which is preliminary data.</text>
</comment>
<proteinExistence type="predicted"/>
<reference evidence="1 2" key="1">
    <citation type="submission" date="2020-08" db="EMBL/GenBank/DDBJ databases">
        <title>A Genomic Blueprint of the Chicken Gut Microbiome.</title>
        <authorList>
            <person name="Gilroy R."/>
            <person name="Ravi A."/>
            <person name="Getino M."/>
            <person name="Pursley I."/>
            <person name="Horton D.L."/>
            <person name="Alikhan N.-F."/>
            <person name="Baker D."/>
            <person name="Gharbi K."/>
            <person name="Hall N."/>
            <person name="Watson M."/>
            <person name="Adriaenssens E.M."/>
            <person name="Foster-Nyarko E."/>
            <person name="Jarju S."/>
            <person name="Secka A."/>
            <person name="Antonio M."/>
            <person name="Oren A."/>
            <person name="Chaudhuri R."/>
            <person name="La Ragione R.M."/>
            <person name="Hildebrand F."/>
            <person name="Pallen M.J."/>
        </authorList>
    </citation>
    <scope>NUCLEOTIDE SEQUENCE [LARGE SCALE GENOMIC DNA]</scope>
    <source>
        <strain evidence="1 2">N37</strain>
    </source>
</reference>
<evidence type="ECO:0000313" key="1">
    <source>
        <dbReference type="EMBL" id="MBD8046769.1"/>
    </source>
</evidence>
<dbReference type="InterPro" id="IPR036388">
    <property type="entry name" value="WH-like_DNA-bd_sf"/>
</dbReference>
<evidence type="ECO:0000313" key="2">
    <source>
        <dbReference type="Proteomes" id="UP000627166"/>
    </source>
</evidence>
<dbReference type="RefSeq" id="WP_191739738.1">
    <property type="nucleotide sequence ID" value="NZ_JACSQB010000048.1"/>
</dbReference>
<name>A0ABR8YR88_9CLOT</name>
<accession>A0ABR8YR88</accession>
<dbReference type="Proteomes" id="UP000627166">
    <property type="component" value="Unassembled WGS sequence"/>
</dbReference>
<gene>
    <name evidence="1" type="ORF">H9637_06885</name>
</gene>